<dbReference type="EMBL" id="CATNWA010006114">
    <property type="protein sequence ID" value="CAI9551420.1"/>
    <property type="molecule type" value="Genomic_DNA"/>
</dbReference>
<comment type="caution">
    <text evidence="2">The sequence shown here is derived from an EMBL/GenBank/DDBJ whole genome shotgun (WGS) entry which is preliminary data.</text>
</comment>
<reference evidence="2" key="1">
    <citation type="submission" date="2023-05" db="EMBL/GenBank/DDBJ databases">
        <authorList>
            <person name="Stuckert A."/>
        </authorList>
    </citation>
    <scope>NUCLEOTIDE SEQUENCE</scope>
</reference>
<evidence type="ECO:0000313" key="3">
    <source>
        <dbReference type="Proteomes" id="UP001162483"/>
    </source>
</evidence>
<keyword evidence="3" id="KW-1185">Reference proteome</keyword>
<evidence type="ECO:0000259" key="1">
    <source>
        <dbReference type="Pfam" id="PF04617"/>
    </source>
</evidence>
<dbReference type="Pfam" id="PF04617">
    <property type="entry name" value="Hox9_act"/>
    <property type="match status" value="1"/>
</dbReference>
<gene>
    <name evidence="2" type="ORF">SPARVUS_LOCUS3740550</name>
</gene>
<accession>A0ABN9BUN1</accession>
<dbReference type="Proteomes" id="UP001162483">
    <property type="component" value="Unassembled WGS sequence"/>
</dbReference>
<proteinExistence type="predicted"/>
<dbReference type="InterPro" id="IPR006711">
    <property type="entry name" value="Hox9_activation_N"/>
</dbReference>
<protein>
    <recommendedName>
        <fullName evidence="1">Hox9 N-terminal activation domain-containing protein</fullName>
    </recommendedName>
</protein>
<organism evidence="2 3">
    <name type="scientific">Staurois parvus</name>
    <dbReference type="NCBI Taxonomy" id="386267"/>
    <lineage>
        <taxon>Eukaryota</taxon>
        <taxon>Metazoa</taxon>
        <taxon>Chordata</taxon>
        <taxon>Craniata</taxon>
        <taxon>Vertebrata</taxon>
        <taxon>Euteleostomi</taxon>
        <taxon>Amphibia</taxon>
        <taxon>Batrachia</taxon>
        <taxon>Anura</taxon>
        <taxon>Neobatrachia</taxon>
        <taxon>Ranoidea</taxon>
        <taxon>Ranidae</taxon>
        <taxon>Staurois</taxon>
    </lineage>
</organism>
<feature type="domain" description="Hox9 N-terminal activation" evidence="1">
    <location>
        <begin position="3"/>
        <end position="47"/>
    </location>
</feature>
<name>A0ABN9BUN1_9NEOB</name>
<sequence>MAMSTSGTLSNYFVDSFIIHEGDDLVQSRYGSGSLAQPPRQAALGENTPNTLRAASNLKRQCLAAHGTQCTLRLPITCPVSTTPMCTIKHPLQLQMAGICDPGWIPCQDHCLSQAYHPADTTVLNLSRFPAGGGIAPRLRLTLCLCLIMPVALRLTGKSKVTTVGLLPVVEKALPMERSLPLTQTTQQLIGCMQDPPGKNAALTPSTRPWNWKRSFYLICTSQGTGGMRWPDSSILQRDKLKFGSRTEE</sequence>
<evidence type="ECO:0000313" key="2">
    <source>
        <dbReference type="EMBL" id="CAI9551420.1"/>
    </source>
</evidence>